<keyword evidence="3" id="KW-0812">Transmembrane</keyword>
<feature type="transmembrane region" description="Helical" evidence="3">
    <location>
        <begin position="240"/>
        <end position="263"/>
    </location>
</feature>
<name>A0AAE5CCG2_9BACT</name>
<sequence length="305" mass="32943">MREGATPGKLPKSAQFTDLSDYARPIAVWIARRLKDTSVVAPDVTAVWGAMGLAAAFCYALSDFRYALLGAGLMQAKNILDAVDGSLARLQGRPSRVGRFLDSIGDAAVGAALFAGLAVTIAAVRPAAYAAGLAAAAFVLGLLQGSLFNYYYVRYRARRGGDTTSRIKEELTVDDRRHYEDRPRALATLRFLIGAYNWIYGWQDVLVRRIDAWAVRPLVSRDRETDADALRDDPRHLTAVSALGPGVQILLLDIFTVAGLWNLPLLLEAFVLAVALGGTLYAAVLILRLRRAAARRARGGVGVTG</sequence>
<evidence type="ECO:0000256" key="2">
    <source>
        <dbReference type="RuleBase" id="RU003750"/>
    </source>
</evidence>
<reference evidence="4 5" key="1">
    <citation type="submission" date="2020-01" db="EMBL/GenBank/DDBJ databases">
        <title>Genomes assembled from Gulf of Kutch pelagic sediment metagenomes.</title>
        <authorList>
            <person name="Chandrashekar M."/>
            <person name="Mahajan M.S."/>
            <person name="Dave K.J."/>
            <person name="Vatsa P."/>
            <person name="Nathani N.M."/>
        </authorList>
    </citation>
    <scope>NUCLEOTIDE SEQUENCE [LARGE SCALE GENOMIC DNA]</scope>
    <source>
        <strain evidence="4">KS3-K002</strain>
    </source>
</reference>
<comment type="similarity">
    <text evidence="2">Belongs to the CDP-alcohol phosphatidyltransferase class-I family.</text>
</comment>
<dbReference type="InterPro" id="IPR043130">
    <property type="entry name" value="CDP-OH_PTrfase_TM_dom"/>
</dbReference>
<feature type="transmembrane region" description="Helical" evidence="3">
    <location>
        <begin position="129"/>
        <end position="152"/>
    </location>
</feature>
<feature type="transmembrane region" description="Helical" evidence="3">
    <location>
        <begin position="46"/>
        <end position="68"/>
    </location>
</feature>
<evidence type="ECO:0000256" key="1">
    <source>
        <dbReference type="ARBA" id="ARBA00022679"/>
    </source>
</evidence>
<keyword evidence="1 2" id="KW-0808">Transferase</keyword>
<feature type="transmembrane region" description="Helical" evidence="3">
    <location>
        <begin position="269"/>
        <end position="289"/>
    </location>
</feature>
<evidence type="ECO:0000313" key="4">
    <source>
        <dbReference type="EMBL" id="NIR74144.1"/>
    </source>
</evidence>
<dbReference type="GO" id="GO:0008654">
    <property type="term" value="P:phospholipid biosynthetic process"/>
    <property type="evidence" value="ECO:0007669"/>
    <property type="project" value="InterPro"/>
</dbReference>
<organism evidence="4 5">
    <name type="scientific">Candidatus Kutchimonas denitrificans</name>
    <dbReference type="NCBI Taxonomy" id="3056748"/>
    <lineage>
        <taxon>Bacteria</taxon>
        <taxon>Pseudomonadati</taxon>
        <taxon>Gemmatimonadota</taxon>
        <taxon>Gemmatimonadia</taxon>
        <taxon>Candidatus Palauibacterales</taxon>
        <taxon>Candidatus Palauibacteraceae</taxon>
        <taxon>Candidatus Kutchimonas</taxon>
    </lineage>
</organism>
<dbReference type="PROSITE" id="PS00379">
    <property type="entry name" value="CDP_ALCOHOL_P_TRANSF"/>
    <property type="match status" value="1"/>
</dbReference>
<dbReference type="Proteomes" id="UP000702544">
    <property type="component" value="Unassembled WGS sequence"/>
</dbReference>
<feature type="transmembrane region" description="Helical" evidence="3">
    <location>
        <begin position="103"/>
        <end position="123"/>
    </location>
</feature>
<accession>A0AAE5CCG2</accession>
<proteinExistence type="inferred from homology"/>
<dbReference type="InterPro" id="IPR000462">
    <property type="entry name" value="CDP-OH_P_trans"/>
</dbReference>
<comment type="caution">
    <text evidence="4">The sequence shown here is derived from an EMBL/GenBank/DDBJ whole genome shotgun (WGS) entry which is preliminary data.</text>
</comment>
<dbReference type="EMBL" id="JAACAK010000026">
    <property type="protein sequence ID" value="NIR74144.1"/>
    <property type="molecule type" value="Genomic_DNA"/>
</dbReference>
<dbReference type="Gene3D" id="1.20.120.1760">
    <property type="match status" value="1"/>
</dbReference>
<dbReference type="GO" id="GO:0016780">
    <property type="term" value="F:phosphotransferase activity, for other substituted phosphate groups"/>
    <property type="evidence" value="ECO:0007669"/>
    <property type="project" value="InterPro"/>
</dbReference>
<dbReference type="GO" id="GO:0016020">
    <property type="term" value="C:membrane"/>
    <property type="evidence" value="ECO:0007669"/>
    <property type="project" value="InterPro"/>
</dbReference>
<dbReference type="InterPro" id="IPR048254">
    <property type="entry name" value="CDP_ALCOHOL_P_TRANSF_CS"/>
</dbReference>
<keyword evidence="3" id="KW-0472">Membrane</keyword>
<keyword evidence="3" id="KW-1133">Transmembrane helix</keyword>
<protein>
    <recommendedName>
        <fullName evidence="6">CDP-alcohol phosphatidyltransferase family protein</fullName>
    </recommendedName>
</protein>
<evidence type="ECO:0000313" key="5">
    <source>
        <dbReference type="Proteomes" id="UP000702544"/>
    </source>
</evidence>
<gene>
    <name evidence="4" type="ORF">GWO12_03390</name>
</gene>
<dbReference type="Pfam" id="PF01066">
    <property type="entry name" value="CDP-OH_P_transf"/>
    <property type="match status" value="1"/>
</dbReference>
<evidence type="ECO:0000256" key="3">
    <source>
        <dbReference type="SAM" id="Phobius"/>
    </source>
</evidence>
<evidence type="ECO:0008006" key="6">
    <source>
        <dbReference type="Google" id="ProtNLM"/>
    </source>
</evidence>
<dbReference type="AlphaFoldDB" id="A0AAE5CCG2"/>